<reference evidence="8" key="1">
    <citation type="journal article" date="2019" name="Int. J. Syst. Evol. Microbiol.">
        <title>The Global Catalogue of Microorganisms (GCM) 10K type strain sequencing project: providing services to taxonomists for standard genome sequencing and annotation.</title>
        <authorList>
            <consortium name="The Broad Institute Genomics Platform"/>
            <consortium name="The Broad Institute Genome Sequencing Center for Infectious Disease"/>
            <person name="Wu L."/>
            <person name="Ma J."/>
        </authorList>
    </citation>
    <scope>NUCLEOTIDE SEQUENCE [LARGE SCALE GENOMIC DNA]</scope>
    <source>
        <strain evidence="8">JCM 13929</strain>
    </source>
</reference>
<proteinExistence type="inferred from homology"/>
<dbReference type="PRINTS" id="PR00368">
    <property type="entry name" value="FADPNR"/>
</dbReference>
<dbReference type="Pfam" id="PF07992">
    <property type="entry name" value="Pyr_redox_2"/>
    <property type="match status" value="1"/>
</dbReference>
<feature type="domain" description="FAD/NAD(P)-binding" evidence="6">
    <location>
        <begin position="4"/>
        <end position="275"/>
    </location>
</feature>
<dbReference type="Gene3D" id="3.50.50.100">
    <property type="match status" value="1"/>
</dbReference>
<protein>
    <submittedName>
        <fullName evidence="7">FAD-dependent oxidoreductase</fullName>
    </submittedName>
</protein>
<dbReference type="InterPro" id="IPR023753">
    <property type="entry name" value="FAD/NAD-binding_dom"/>
</dbReference>
<evidence type="ECO:0000313" key="8">
    <source>
        <dbReference type="Proteomes" id="UP001500064"/>
    </source>
</evidence>
<dbReference type="SUPFAM" id="SSF51905">
    <property type="entry name" value="FAD/NAD(P)-binding domain"/>
    <property type="match status" value="1"/>
</dbReference>
<comment type="caution">
    <text evidence="7">The sequence shown here is derived from an EMBL/GenBank/DDBJ whole genome shotgun (WGS) entry which is preliminary data.</text>
</comment>
<dbReference type="PANTHER" id="PTHR42913:SF3">
    <property type="entry name" value="64 KDA MITOCHONDRIAL NADH DEHYDROGENASE (EUROFUNG)"/>
    <property type="match status" value="1"/>
</dbReference>
<evidence type="ECO:0000313" key="7">
    <source>
        <dbReference type="EMBL" id="GAA1674823.1"/>
    </source>
</evidence>
<dbReference type="PRINTS" id="PR00411">
    <property type="entry name" value="PNDRDTASEI"/>
</dbReference>
<keyword evidence="8" id="KW-1185">Reference proteome</keyword>
<sequence length="360" mass="37638">MKDRIVVLGAGYAGLAAAKRAARRLRRTGARVTLVNAADRFVERVRLHQLAAGQRLPDLPLAVLLAGTGVELVVARAVGIDPVARTVELDAPPYTVGYDILVYALGSGSDAGTVPGAREYAYPLATGDEAALLRARLASGKGPVTVVGGGLTGVESAAEFAAAGLRAELLSGRVGPGLSARGRRHVHRVLARMGVSVREHARVTGVGPECVLLADGDELRAGTVVWAAGFRVPGWAAAAGLATDEHGRMLVDRTLRSVSHPDVFGIGDAAAAGHATRMACQTGLPMGVCTGRAVADLLTGREPRPARFRYVWQNVSLGRHDGVTQFTRADDSPLDTVMTGPASAAFKETITRGTVWTMRH</sequence>
<name>A0ABP4SSM9_9ACTN</name>
<evidence type="ECO:0000256" key="2">
    <source>
        <dbReference type="ARBA" id="ARBA00005272"/>
    </source>
</evidence>
<evidence type="ECO:0000256" key="1">
    <source>
        <dbReference type="ARBA" id="ARBA00001974"/>
    </source>
</evidence>
<evidence type="ECO:0000256" key="5">
    <source>
        <dbReference type="ARBA" id="ARBA00023002"/>
    </source>
</evidence>
<dbReference type="Proteomes" id="UP001500064">
    <property type="component" value="Unassembled WGS sequence"/>
</dbReference>
<gene>
    <name evidence="7" type="ORF">GCM10009733_084810</name>
</gene>
<evidence type="ECO:0000259" key="6">
    <source>
        <dbReference type="Pfam" id="PF07992"/>
    </source>
</evidence>
<dbReference type="RefSeq" id="WP_346112527.1">
    <property type="nucleotide sequence ID" value="NZ_BAAAMU010000100.1"/>
</dbReference>
<keyword evidence="3" id="KW-0285">Flavoprotein</keyword>
<dbReference type="PANTHER" id="PTHR42913">
    <property type="entry name" value="APOPTOSIS-INDUCING FACTOR 1"/>
    <property type="match status" value="1"/>
</dbReference>
<dbReference type="EMBL" id="BAAAMU010000100">
    <property type="protein sequence ID" value="GAA1674823.1"/>
    <property type="molecule type" value="Genomic_DNA"/>
</dbReference>
<keyword evidence="4" id="KW-0274">FAD</keyword>
<organism evidence="7 8">
    <name type="scientific">Nonomuraea maheshkhaliensis</name>
    <dbReference type="NCBI Taxonomy" id="419590"/>
    <lineage>
        <taxon>Bacteria</taxon>
        <taxon>Bacillati</taxon>
        <taxon>Actinomycetota</taxon>
        <taxon>Actinomycetes</taxon>
        <taxon>Streptosporangiales</taxon>
        <taxon>Streptosporangiaceae</taxon>
        <taxon>Nonomuraea</taxon>
    </lineage>
</organism>
<dbReference type="InterPro" id="IPR051169">
    <property type="entry name" value="NADH-Q_oxidoreductase"/>
</dbReference>
<keyword evidence="5" id="KW-0560">Oxidoreductase</keyword>
<comment type="similarity">
    <text evidence="2">Belongs to the NADH dehydrogenase family.</text>
</comment>
<comment type="cofactor">
    <cofactor evidence="1">
        <name>FAD</name>
        <dbReference type="ChEBI" id="CHEBI:57692"/>
    </cofactor>
</comment>
<evidence type="ECO:0000256" key="3">
    <source>
        <dbReference type="ARBA" id="ARBA00022630"/>
    </source>
</evidence>
<dbReference type="InterPro" id="IPR036188">
    <property type="entry name" value="FAD/NAD-bd_sf"/>
</dbReference>
<evidence type="ECO:0000256" key="4">
    <source>
        <dbReference type="ARBA" id="ARBA00022827"/>
    </source>
</evidence>
<accession>A0ABP4SSM9</accession>